<dbReference type="Gene3D" id="3.30.450.20">
    <property type="entry name" value="PAS domain"/>
    <property type="match status" value="2"/>
</dbReference>
<dbReference type="SUPFAM" id="SSF55874">
    <property type="entry name" value="ATPase domain of HSP90 chaperone/DNA topoisomerase II/histidine kinase"/>
    <property type="match status" value="1"/>
</dbReference>
<dbReference type="Pfam" id="PF13426">
    <property type="entry name" value="PAS_9"/>
    <property type="match status" value="1"/>
</dbReference>
<dbReference type="SMART" id="SM00091">
    <property type="entry name" value="PAS"/>
    <property type="match status" value="2"/>
</dbReference>
<dbReference type="CDD" id="cd00130">
    <property type="entry name" value="PAS"/>
    <property type="match status" value="2"/>
</dbReference>
<feature type="domain" description="Histidine kinase" evidence="6">
    <location>
        <begin position="782"/>
        <end position="1005"/>
    </location>
</feature>
<dbReference type="PROSITE" id="PS50112">
    <property type="entry name" value="PAS"/>
    <property type="match status" value="2"/>
</dbReference>
<dbReference type="InterPro" id="IPR005467">
    <property type="entry name" value="His_kinase_dom"/>
</dbReference>
<evidence type="ECO:0000256" key="5">
    <source>
        <dbReference type="SAM" id="Phobius"/>
    </source>
</evidence>
<dbReference type="PRINTS" id="PR00344">
    <property type="entry name" value="BCTRLSENSOR"/>
</dbReference>
<gene>
    <name evidence="10" type="ordered locus">Despr_1417</name>
</gene>
<sequence>MRPEQKNVSLWGVAAIVAPLALLLAIGLWVYRTEAASARDKAEQQLAAIAHLKVDRLVAWQRERLDDAAALGADALWLGQTARFLATADARLAGQLRNRLRTVGAPGQYVEVLLVDAAGRVRLSTNGDSEPPGYAAALALALGRRHPVFSDLFVTPHCRSPRVALIAPFFVPNQRTGLPLGAVVLISDAVQCFQSWLQPWGPPGATGEILLIRRDGSPLLLAESLPRLSVPLPSQMSGRHSDSLAAAAMQGRIGAIRGRDQQGVDSLAVIVPVPGTEWRVIAKDAAAHVFAAWRFRAALLLLVFALLAGGFGGLCLFMQQYNKKVRYMALYDAESRLRHSMERHRSTVQAIDDGIIAADGQGRIELINPVAEALTGWRQEEALGRPLEEVFCLVEETTGELVRGSIAQVLGSGTAGERKGYHLLRARDGRERAVTGSVAPIHDDRNTPLGIVLAFRDQTEERQAQRLMQARLFLREYAFTHTLEEFFLRALKEVAALMESPLVFCRCPEQTVSSVVMRRPPSSRTTAFAQAGNGWVTVSGIDWMDAWFDRLGTGQPPVVDDPGVSAGSASAVAPWWIKGKVLAVPVLRAGKVLALFAVAEKSGHYSPQEHETLTRIAEFTWRLVERKQVEEELLASERQYRTLYRSMMDAFVVTDMHGHIRQCNDAYCAMLGYDREELRRMRVSDVTPAQWLAYEDEQVRNQLMHGGCSGLYEKEYRRKDGTLIPVELRTFLLIDNDGQPEGMSAVVRDISERKRAEQEEAKLLARLSQSQKMESVGQLAGGVAHDFNNMLSVILGYAELALRKMEVPEPLHGYLEEIVKAGRRSSEITRQLLAFARQQTIAPRILDLNETVEGMLKMLRRLIGEDVVLRWVPTPDLWPIRMDPTQVDQLLANLCVNARDAIAGVGNITIETGRATFDQAYCAGRSGVMPGDFVLLAVSDNGSGIERDLLDKIFEPFFTTKDVGRGTGLGLATVYGIVKQNEGFINVYSEPGVGTTFRIYLPRQIGTVEDKPEIEAITAMPTGQGQTVLVVEDEEAMLTLNRSMLEYLGYTVLTAGTPGEALRLAKAHGASIELLVVDVIMPEMNGRELSKEIETLCPRVKTLFTSGYTANVIAHRAVLDKGVRFMTKPFSTGELARKVWETLHG</sequence>
<dbReference type="Pfam" id="PF08448">
    <property type="entry name" value="PAS_4"/>
    <property type="match status" value="1"/>
</dbReference>
<feature type="domain" description="PAS" evidence="8">
    <location>
        <begin position="340"/>
        <end position="413"/>
    </location>
</feature>
<evidence type="ECO:0000259" key="6">
    <source>
        <dbReference type="PROSITE" id="PS50109"/>
    </source>
</evidence>
<dbReference type="InterPro" id="IPR003661">
    <property type="entry name" value="HisK_dim/P_dom"/>
</dbReference>
<feature type="domain" description="Response regulatory" evidence="7">
    <location>
        <begin position="1027"/>
        <end position="1143"/>
    </location>
</feature>
<dbReference type="SMART" id="SM00387">
    <property type="entry name" value="HATPase_c"/>
    <property type="match status" value="1"/>
</dbReference>
<dbReference type="SMART" id="SM00388">
    <property type="entry name" value="HisKA"/>
    <property type="match status" value="1"/>
</dbReference>
<feature type="modified residue" description="4-aspartylphosphate" evidence="4">
    <location>
        <position position="1078"/>
    </location>
</feature>
<dbReference type="InterPro" id="IPR000700">
    <property type="entry name" value="PAS-assoc_C"/>
</dbReference>
<comment type="catalytic activity">
    <reaction evidence="1">
        <text>ATP + protein L-histidine = ADP + protein N-phospho-L-histidine.</text>
        <dbReference type="EC" id="2.7.13.3"/>
    </reaction>
</comment>
<name>A0A7U3YLH9_DESPD</name>
<dbReference type="Pfam" id="PF02518">
    <property type="entry name" value="HATPase_c"/>
    <property type="match status" value="1"/>
</dbReference>
<dbReference type="SMART" id="SM00448">
    <property type="entry name" value="REC"/>
    <property type="match status" value="1"/>
</dbReference>
<keyword evidence="5" id="KW-0472">Membrane</keyword>
<dbReference type="PANTHER" id="PTHR43065:SF42">
    <property type="entry name" value="TWO-COMPONENT SENSOR PPRA"/>
    <property type="match status" value="1"/>
</dbReference>
<feature type="domain" description="PAC" evidence="9">
    <location>
        <begin position="417"/>
        <end position="470"/>
    </location>
</feature>
<evidence type="ECO:0000256" key="2">
    <source>
        <dbReference type="ARBA" id="ARBA00012438"/>
    </source>
</evidence>
<feature type="domain" description="PAC" evidence="9">
    <location>
        <begin position="710"/>
        <end position="762"/>
    </location>
</feature>
<dbReference type="AlphaFoldDB" id="A0A7U3YLH9"/>
<dbReference type="PROSITE" id="PS50109">
    <property type="entry name" value="HIS_KIN"/>
    <property type="match status" value="1"/>
</dbReference>
<evidence type="ECO:0000259" key="7">
    <source>
        <dbReference type="PROSITE" id="PS50110"/>
    </source>
</evidence>
<dbReference type="Gene3D" id="3.40.50.2300">
    <property type="match status" value="1"/>
</dbReference>
<dbReference type="InterPro" id="IPR036097">
    <property type="entry name" value="HisK_dim/P_sf"/>
</dbReference>
<evidence type="ECO:0000256" key="3">
    <source>
        <dbReference type="ARBA" id="ARBA00022553"/>
    </source>
</evidence>
<dbReference type="PROSITE" id="PS50113">
    <property type="entry name" value="PAC"/>
    <property type="match status" value="2"/>
</dbReference>
<dbReference type="InterPro" id="IPR000014">
    <property type="entry name" value="PAS"/>
</dbReference>
<dbReference type="InterPro" id="IPR001789">
    <property type="entry name" value="Sig_transdc_resp-reg_receiver"/>
</dbReference>
<evidence type="ECO:0000256" key="4">
    <source>
        <dbReference type="PROSITE-ProRule" id="PRU00169"/>
    </source>
</evidence>
<feature type="transmembrane region" description="Helical" evidence="5">
    <location>
        <begin position="298"/>
        <end position="319"/>
    </location>
</feature>
<accession>A0A7U3YLH9</accession>
<dbReference type="EMBL" id="CP002364">
    <property type="protein sequence ID" value="ADW17579.1"/>
    <property type="molecule type" value="Genomic_DNA"/>
</dbReference>
<dbReference type="EC" id="2.7.13.3" evidence="2"/>
<dbReference type="InterPro" id="IPR003594">
    <property type="entry name" value="HATPase_dom"/>
</dbReference>
<keyword evidence="5" id="KW-0812">Transmembrane</keyword>
<dbReference type="KEGG" id="dpr:Despr_1417"/>
<evidence type="ECO:0000313" key="10">
    <source>
        <dbReference type="EMBL" id="ADW17579.1"/>
    </source>
</evidence>
<dbReference type="Gene3D" id="1.10.287.130">
    <property type="match status" value="1"/>
</dbReference>
<evidence type="ECO:0000313" key="11">
    <source>
        <dbReference type="Proteomes" id="UP000006365"/>
    </source>
</evidence>
<dbReference type="InterPro" id="IPR036890">
    <property type="entry name" value="HATPase_C_sf"/>
</dbReference>
<keyword evidence="11" id="KW-1185">Reference proteome</keyword>
<keyword evidence="10" id="KW-0808">Transferase</keyword>
<dbReference type="Proteomes" id="UP000006365">
    <property type="component" value="Chromosome"/>
</dbReference>
<organism evidence="10 11">
    <name type="scientific">Desulfobulbus propionicus (strain ATCC 33891 / DSM 2032 / VKM B-1956 / 1pr3)</name>
    <dbReference type="NCBI Taxonomy" id="577650"/>
    <lineage>
        <taxon>Bacteria</taxon>
        <taxon>Pseudomonadati</taxon>
        <taxon>Thermodesulfobacteriota</taxon>
        <taxon>Desulfobulbia</taxon>
        <taxon>Desulfobulbales</taxon>
        <taxon>Desulfobulbaceae</taxon>
        <taxon>Desulfobulbus</taxon>
    </lineage>
</organism>
<dbReference type="InterPro" id="IPR035965">
    <property type="entry name" value="PAS-like_dom_sf"/>
</dbReference>
<dbReference type="CDD" id="cd18774">
    <property type="entry name" value="PDC2_HK_sensor"/>
    <property type="match status" value="1"/>
</dbReference>
<dbReference type="NCBIfam" id="TIGR00229">
    <property type="entry name" value="sensory_box"/>
    <property type="match status" value="2"/>
</dbReference>
<evidence type="ECO:0000259" key="9">
    <source>
        <dbReference type="PROSITE" id="PS50113"/>
    </source>
</evidence>
<dbReference type="SUPFAM" id="SSF55785">
    <property type="entry name" value="PYP-like sensor domain (PAS domain)"/>
    <property type="match status" value="2"/>
</dbReference>
<feature type="transmembrane region" description="Helical" evidence="5">
    <location>
        <begin position="12"/>
        <end position="31"/>
    </location>
</feature>
<dbReference type="InterPro" id="IPR013656">
    <property type="entry name" value="PAS_4"/>
</dbReference>
<dbReference type="Gene3D" id="3.30.565.10">
    <property type="entry name" value="Histidine kinase-like ATPase, C-terminal domain"/>
    <property type="match status" value="1"/>
</dbReference>
<dbReference type="InterPro" id="IPR011006">
    <property type="entry name" value="CheY-like_superfamily"/>
</dbReference>
<dbReference type="SUPFAM" id="SSF47384">
    <property type="entry name" value="Homodimeric domain of signal transducing histidine kinase"/>
    <property type="match status" value="1"/>
</dbReference>
<keyword evidence="10" id="KW-0418">Kinase</keyword>
<dbReference type="Pfam" id="PF00072">
    <property type="entry name" value="Response_reg"/>
    <property type="match status" value="1"/>
</dbReference>
<dbReference type="RefSeq" id="WP_015724120.1">
    <property type="nucleotide sequence ID" value="NC_014972.1"/>
</dbReference>
<feature type="domain" description="PAS" evidence="8">
    <location>
        <begin position="636"/>
        <end position="678"/>
    </location>
</feature>
<dbReference type="PANTHER" id="PTHR43065">
    <property type="entry name" value="SENSOR HISTIDINE KINASE"/>
    <property type="match status" value="1"/>
</dbReference>
<proteinExistence type="predicted"/>
<dbReference type="SMART" id="SM00086">
    <property type="entry name" value="PAC"/>
    <property type="match status" value="2"/>
</dbReference>
<dbReference type="SUPFAM" id="SSF52172">
    <property type="entry name" value="CheY-like"/>
    <property type="match status" value="1"/>
</dbReference>
<dbReference type="Pfam" id="PF00512">
    <property type="entry name" value="HisKA"/>
    <property type="match status" value="1"/>
</dbReference>
<keyword evidence="5" id="KW-1133">Transmembrane helix</keyword>
<dbReference type="InterPro" id="IPR004358">
    <property type="entry name" value="Sig_transdc_His_kin-like_C"/>
</dbReference>
<dbReference type="PROSITE" id="PS50110">
    <property type="entry name" value="RESPONSE_REGULATORY"/>
    <property type="match status" value="1"/>
</dbReference>
<evidence type="ECO:0000259" key="8">
    <source>
        <dbReference type="PROSITE" id="PS50112"/>
    </source>
</evidence>
<protein>
    <recommendedName>
        <fullName evidence="2">histidine kinase</fullName>
        <ecNumber evidence="2">2.7.13.3</ecNumber>
    </recommendedName>
</protein>
<evidence type="ECO:0000256" key="1">
    <source>
        <dbReference type="ARBA" id="ARBA00000085"/>
    </source>
</evidence>
<dbReference type="CDD" id="cd00082">
    <property type="entry name" value="HisKA"/>
    <property type="match status" value="1"/>
</dbReference>
<keyword evidence="3 4" id="KW-0597">Phosphoprotein</keyword>
<reference evidence="10 11" key="1">
    <citation type="journal article" date="2011" name="Stand. Genomic Sci.">
        <title>Complete genome sequence of Desulfobulbus propionicus type strain (1pr3).</title>
        <authorList>
            <person name="Pagani I."/>
            <person name="Lapidus A."/>
            <person name="Nolan M."/>
            <person name="Lucas S."/>
            <person name="Hammon N."/>
            <person name="Deshpande S."/>
            <person name="Cheng J.F."/>
            <person name="Chertkov O."/>
            <person name="Davenport K."/>
            <person name="Tapia R."/>
            <person name="Han C."/>
            <person name="Goodwin L."/>
            <person name="Pitluck S."/>
            <person name="Liolios K."/>
            <person name="Mavromatis K."/>
            <person name="Ivanova N."/>
            <person name="Mikhailova N."/>
            <person name="Pati A."/>
            <person name="Chen A."/>
            <person name="Palaniappan K."/>
            <person name="Land M."/>
            <person name="Hauser L."/>
            <person name="Chang Y.J."/>
            <person name="Jeffries C.D."/>
            <person name="Detter J.C."/>
            <person name="Brambilla E."/>
            <person name="Kannan K.P."/>
            <person name="Djao O.D."/>
            <person name="Rohde M."/>
            <person name="Pukall R."/>
            <person name="Spring S."/>
            <person name="Goker M."/>
            <person name="Sikorski J."/>
            <person name="Woyke T."/>
            <person name="Bristow J."/>
            <person name="Eisen J.A."/>
            <person name="Markowitz V."/>
            <person name="Hugenholtz P."/>
            <person name="Kyrpides N.C."/>
            <person name="Klenk H.P."/>
        </authorList>
    </citation>
    <scope>NUCLEOTIDE SEQUENCE [LARGE SCALE GENOMIC DNA]</scope>
    <source>
        <strain evidence="11">ATCC 33891 / DSM 2032 / 1pr3</strain>
    </source>
</reference>
<dbReference type="InterPro" id="IPR001610">
    <property type="entry name" value="PAC"/>
</dbReference>
<dbReference type="GO" id="GO:0000155">
    <property type="term" value="F:phosphorelay sensor kinase activity"/>
    <property type="evidence" value="ECO:0007669"/>
    <property type="project" value="InterPro"/>
</dbReference>